<proteinExistence type="predicted"/>
<keyword evidence="1" id="KW-1133">Transmembrane helix</keyword>
<evidence type="ECO:0000259" key="2">
    <source>
        <dbReference type="Pfam" id="PF13962"/>
    </source>
</evidence>
<dbReference type="OrthoDB" id="1652385at2759"/>
<dbReference type="InterPro" id="IPR026961">
    <property type="entry name" value="PGG_dom"/>
</dbReference>
<sequence length="118" mass="12674">MTPRELFAEEHAALVEKGEKWMKETAAGCMVVAALIATVVFAAAFTLPGGNKEYSGHIWLKSLHSENTYDATELSLSLVVIENDWISPPSGYDKISGNAYVVPICRDIDGGGASVCLQ</sequence>
<dbReference type="Proteomes" id="UP000554482">
    <property type="component" value="Unassembled WGS sequence"/>
</dbReference>
<dbReference type="Pfam" id="PF13962">
    <property type="entry name" value="PGG"/>
    <property type="match status" value="1"/>
</dbReference>
<evidence type="ECO:0000256" key="1">
    <source>
        <dbReference type="SAM" id="Phobius"/>
    </source>
</evidence>
<gene>
    <name evidence="3" type="ORF">FRX31_023510</name>
</gene>
<keyword evidence="1" id="KW-0472">Membrane</keyword>
<dbReference type="AlphaFoldDB" id="A0A7J6VPU3"/>
<feature type="transmembrane region" description="Helical" evidence="1">
    <location>
        <begin position="25"/>
        <end position="47"/>
    </location>
</feature>
<dbReference type="GO" id="GO:0016020">
    <property type="term" value="C:membrane"/>
    <property type="evidence" value="ECO:0007669"/>
    <property type="project" value="TreeGrafter"/>
</dbReference>
<name>A0A7J6VPU3_THATH</name>
<reference evidence="3 4" key="1">
    <citation type="submission" date="2020-06" db="EMBL/GenBank/DDBJ databases">
        <title>Transcriptomic and genomic resources for Thalictrum thalictroides and T. hernandezii: Facilitating candidate gene discovery in an emerging model plant lineage.</title>
        <authorList>
            <person name="Arias T."/>
            <person name="Riano-Pachon D.M."/>
            <person name="Di Stilio V.S."/>
        </authorList>
    </citation>
    <scope>NUCLEOTIDE SEQUENCE [LARGE SCALE GENOMIC DNA]</scope>
    <source>
        <strain evidence="4">cv. WT478/WT964</strain>
        <tissue evidence="3">Leaves</tissue>
    </source>
</reference>
<evidence type="ECO:0000313" key="4">
    <source>
        <dbReference type="Proteomes" id="UP000554482"/>
    </source>
</evidence>
<protein>
    <submittedName>
        <fullName evidence="3">Ankyrin repeat family protein</fullName>
    </submittedName>
</protein>
<keyword evidence="4" id="KW-1185">Reference proteome</keyword>
<dbReference type="EMBL" id="JABWDY010028709">
    <property type="protein sequence ID" value="KAF5186903.1"/>
    <property type="molecule type" value="Genomic_DNA"/>
</dbReference>
<dbReference type="PANTHER" id="PTHR24177:SF434">
    <property type="entry name" value="PGG DOMAIN-CONTAINING PROTEIN"/>
    <property type="match status" value="1"/>
</dbReference>
<evidence type="ECO:0000313" key="3">
    <source>
        <dbReference type="EMBL" id="KAF5186903.1"/>
    </source>
</evidence>
<feature type="domain" description="PGG" evidence="2">
    <location>
        <begin position="19"/>
        <end position="54"/>
    </location>
</feature>
<dbReference type="PANTHER" id="PTHR24177">
    <property type="entry name" value="CASKIN"/>
    <property type="match status" value="1"/>
</dbReference>
<accession>A0A7J6VPU3</accession>
<organism evidence="3 4">
    <name type="scientific">Thalictrum thalictroides</name>
    <name type="common">Rue-anemone</name>
    <name type="synonym">Anemone thalictroides</name>
    <dbReference type="NCBI Taxonomy" id="46969"/>
    <lineage>
        <taxon>Eukaryota</taxon>
        <taxon>Viridiplantae</taxon>
        <taxon>Streptophyta</taxon>
        <taxon>Embryophyta</taxon>
        <taxon>Tracheophyta</taxon>
        <taxon>Spermatophyta</taxon>
        <taxon>Magnoliopsida</taxon>
        <taxon>Ranunculales</taxon>
        <taxon>Ranunculaceae</taxon>
        <taxon>Thalictroideae</taxon>
        <taxon>Thalictrum</taxon>
    </lineage>
</organism>
<keyword evidence="1" id="KW-0812">Transmembrane</keyword>
<comment type="caution">
    <text evidence="3">The sequence shown here is derived from an EMBL/GenBank/DDBJ whole genome shotgun (WGS) entry which is preliminary data.</text>
</comment>